<dbReference type="GO" id="GO:0005886">
    <property type="term" value="C:plasma membrane"/>
    <property type="evidence" value="ECO:0007669"/>
    <property type="project" value="UniProtKB-SubCell"/>
</dbReference>
<keyword evidence="4 7" id="KW-0812">Transmembrane</keyword>
<dbReference type="STRING" id="1236501.GCA_000613865_00217"/>
<evidence type="ECO:0000313" key="9">
    <source>
        <dbReference type="Proteomes" id="UP000194931"/>
    </source>
</evidence>
<dbReference type="PRINTS" id="PR00952">
    <property type="entry name" value="TYPE3IMQPROT"/>
</dbReference>
<keyword evidence="8" id="KW-0969">Cilium</keyword>
<sequence length="91" mass="9662">MHNTVDIHDILRQTLFVAVKLGAPSLLASLAAGVLVSLFQAMTQVSEATLSFVPKFIAAMAALLLTGSYMASTLNTYSRTIFDQIIMVGGS</sequence>
<dbReference type="eggNOG" id="COG1987">
    <property type="taxonomic scope" value="Bacteria"/>
</dbReference>
<organism evidence="8 9">
    <name type="scientific">Acetobacter okinawensis</name>
    <dbReference type="NCBI Taxonomy" id="1076594"/>
    <lineage>
        <taxon>Bacteria</taxon>
        <taxon>Pseudomonadati</taxon>
        <taxon>Pseudomonadota</taxon>
        <taxon>Alphaproteobacteria</taxon>
        <taxon>Acetobacterales</taxon>
        <taxon>Acetobacteraceae</taxon>
        <taxon>Acetobacter</taxon>
    </lineage>
</organism>
<evidence type="ECO:0000256" key="3">
    <source>
        <dbReference type="ARBA" id="ARBA00022475"/>
    </source>
</evidence>
<evidence type="ECO:0000256" key="4">
    <source>
        <dbReference type="ARBA" id="ARBA00022692"/>
    </source>
</evidence>
<dbReference type="RefSeq" id="WP_086639411.1">
    <property type="nucleotide sequence ID" value="NZ_JBDNLD010000159.1"/>
</dbReference>
<dbReference type="EMBL" id="JOPJ01000017">
    <property type="protein sequence ID" value="OUJ12190.1"/>
    <property type="molecule type" value="Genomic_DNA"/>
</dbReference>
<dbReference type="AlphaFoldDB" id="A0A252BTE7"/>
<evidence type="ECO:0000256" key="7">
    <source>
        <dbReference type="SAM" id="Phobius"/>
    </source>
</evidence>
<dbReference type="PANTHER" id="PTHR34040:SF2">
    <property type="entry name" value="FLAGELLAR BIOSYNTHETIC PROTEIN FLIQ"/>
    <property type="match status" value="1"/>
</dbReference>
<keyword evidence="9" id="KW-1185">Reference proteome</keyword>
<comment type="caution">
    <text evidence="8">The sequence shown here is derived from an EMBL/GenBank/DDBJ whole genome shotgun (WGS) entry which is preliminary data.</text>
</comment>
<keyword evidence="5 7" id="KW-1133">Transmembrane helix</keyword>
<keyword evidence="6 7" id="KW-0472">Membrane</keyword>
<dbReference type="PIRSF" id="PIRSF004669">
    <property type="entry name" value="FliQ"/>
    <property type="match status" value="1"/>
</dbReference>
<evidence type="ECO:0000256" key="1">
    <source>
        <dbReference type="ARBA" id="ARBA00004651"/>
    </source>
</evidence>
<dbReference type="InterPro" id="IPR002191">
    <property type="entry name" value="Bac_export_3"/>
</dbReference>
<evidence type="ECO:0000256" key="2">
    <source>
        <dbReference type="ARBA" id="ARBA00006156"/>
    </source>
</evidence>
<dbReference type="PANTHER" id="PTHR34040">
    <property type="entry name" value="FLAGELLAR BIOSYNTHETIC PROTEIN FLIQ"/>
    <property type="match status" value="1"/>
</dbReference>
<name>A0A252BTE7_9PROT</name>
<reference evidence="9" key="1">
    <citation type="submission" date="2014-06" db="EMBL/GenBank/DDBJ databases">
        <authorList>
            <person name="Winans N.J."/>
            <person name="Newell P.D."/>
            <person name="Douglas A.E."/>
        </authorList>
    </citation>
    <scope>NUCLEOTIDE SEQUENCE [LARGE SCALE GENOMIC DNA]</scope>
</reference>
<feature type="transmembrane region" description="Helical" evidence="7">
    <location>
        <begin position="52"/>
        <end position="71"/>
    </location>
</feature>
<evidence type="ECO:0000313" key="8">
    <source>
        <dbReference type="EMBL" id="OUJ12190.1"/>
    </source>
</evidence>
<protein>
    <submittedName>
        <fullName evidence="8">Flagellar biosynthesis protein FliQ</fullName>
    </submittedName>
</protein>
<evidence type="ECO:0000256" key="6">
    <source>
        <dbReference type="ARBA" id="ARBA00023136"/>
    </source>
</evidence>
<gene>
    <name evidence="8" type="ORF">HK26_03100</name>
</gene>
<dbReference type="Pfam" id="PF01313">
    <property type="entry name" value="Bac_export_3"/>
    <property type="match status" value="1"/>
</dbReference>
<accession>A0A252BTE7</accession>
<dbReference type="GO" id="GO:0009306">
    <property type="term" value="P:protein secretion"/>
    <property type="evidence" value="ECO:0007669"/>
    <property type="project" value="InterPro"/>
</dbReference>
<evidence type="ECO:0000256" key="5">
    <source>
        <dbReference type="ARBA" id="ARBA00022989"/>
    </source>
</evidence>
<dbReference type="OrthoDB" id="9806440at2"/>
<comment type="similarity">
    <text evidence="2">Belongs to the FliQ/MopD/SpaQ family.</text>
</comment>
<dbReference type="Proteomes" id="UP000194931">
    <property type="component" value="Unassembled WGS sequence"/>
</dbReference>
<proteinExistence type="inferred from homology"/>
<comment type="subcellular location">
    <subcellularLocation>
        <location evidence="1">Cell membrane</location>
        <topology evidence="1">Multi-pass membrane protein</topology>
    </subcellularLocation>
</comment>
<keyword evidence="3" id="KW-1003">Cell membrane</keyword>
<feature type="transmembrane region" description="Helical" evidence="7">
    <location>
        <begin position="21"/>
        <end position="40"/>
    </location>
</feature>
<keyword evidence="8" id="KW-0282">Flagellum</keyword>
<keyword evidence="8" id="KW-0966">Cell projection</keyword>